<dbReference type="EMBL" id="BSYO01000028">
    <property type="protein sequence ID" value="GMH24402.1"/>
    <property type="molecule type" value="Genomic_DNA"/>
</dbReference>
<evidence type="ECO:0000259" key="3">
    <source>
        <dbReference type="PROSITE" id="PS51840"/>
    </source>
</evidence>
<keyword evidence="5" id="KW-1185">Reference proteome</keyword>
<dbReference type="PANTHER" id="PTHR31344">
    <property type="entry name" value="NUCLEAR PORE COMPLEX PROTEIN NUP205"/>
    <property type="match status" value="1"/>
</dbReference>
<feature type="region of interest" description="Disordered" evidence="1">
    <location>
        <begin position="162"/>
        <end position="184"/>
    </location>
</feature>
<dbReference type="GO" id="GO:0005643">
    <property type="term" value="C:nuclear pore"/>
    <property type="evidence" value="ECO:0007669"/>
    <property type="project" value="InterPro"/>
</dbReference>
<evidence type="ECO:0000313" key="4">
    <source>
        <dbReference type="EMBL" id="GMH24402.1"/>
    </source>
</evidence>
<dbReference type="InterPro" id="IPR019448">
    <property type="entry name" value="NT-C2"/>
</dbReference>
<protein>
    <recommendedName>
        <fullName evidence="3">C2 NT-type domain-containing protein</fullName>
    </recommendedName>
</protein>
<accession>A0AAD3Y080</accession>
<dbReference type="InterPro" id="IPR021827">
    <property type="entry name" value="Nup186/Nup192/Nup205"/>
</dbReference>
<evidence type="ECO:0000256" key="2">
    <source>
        <dbReference type="SAM" id="Phobius"/>
    </source>
</evidence>
<dbReference type="AlphaFoldDB" id="A0AAD3Y080"/>
<feature type="transmembrane region" description="Helical" evidence="2">
    <location>
        <begin position="581"/>
        <end position="601"/>
    </location>
</feature>
<evidence type="ECO:0000256" key="1">
    <source>
        <dbReference type="SAM" id="MobiDB-lite"/>
    </source>
</evidence>
<dbReference type="Proteomes" id="UP001279734">
    <property type="component" value="Unassembled WGS sequence"/>
</dbReference>
<feature type="region of interest" description="Disordered" evidence="1">
    <location>
        <begin position="232"/>
        <end position="294"/>
    </location>
</feature>
<organism evidence="4 5">
    <name type="scientific">Nepenthes gracilis</name>
    <name type="common">Slender pitcher plant</name>
    <dbReference type="NCBI Taxonomy" id="150966"/>
    <lineage>
        <taxon>Eukaryota</taxon>
        <taxon>Viridiplantae</taxon>
        <taxon>Streptophyta</taxon>
        <taxon>Embryophyta</taxon>
        <taxon>Tracheophyta</taxon>
        <taxon>Spermatophyta</taxon>
        <taxon>Magnoliopsida</taxon>
        <taxon>eudicotyledons</taxon>
        <taxon>Gunneridae</taxon>
        <taxon>Pentapetalae</taxon>
        <taxon>Caryophyllales</taxon>
        <taxon>Nepenthaceae</taxon>
        <taxon>Nepenthes</taxon>
    </lineage>
</organism>
<sequence>MVLSLRTKSRRGPTVQVDYIVHVQDIKPWPPSQSLKNIRSVFIQWENGDRSSGATSIVMPSVDDGKIEFSDYFRLPVILLRDMSVRSTDTNVFLNNLLEFNLYEPRRDKTVRGQLLGTAIMDLAEYGAVKEITSVSVPINCTRNFRNTAQPILYIKIQPVDKGHSSTSSRGSLAKEASSDNNGIDSVSALMNEEYAEEAELASLTDDDVSSHSSLAASSASGSLALQNVENGSGLEKENHASPSKHGLAKVDASAAAQSLENQKGGIKSNPGDDDLDGAVSSESFSSHESSLEDKVANLEDRVNPAQNCKVEVSNSFPVRAISLDASYCMDEKLNFANDTIGQDRERTERKLPIHEKNNSLEVVAACSFLEMEAKVVDNHEPNEVVWQIMEERKHSLGVKDRFTPDAVRNQVLSGNDMPFCKDRVKHVKSVRSSMDSARSNGSPGVTFASVERKEAKVYPAERRNITSDSKIQELEHRIQMLEGELREAAAIEVSLYSIVAEHGSSISKVHAPARRLSRLYFLAGKRSVQLRRSSAARNAVSGLVVVAKACGSDVPRYFRTAIFYLFSKCKRKFCMNSVNLISEVIVCLIICLVSACWKYFVTKFCLTNKFCGRWWG</sequence>
<keyword evidence="2" id="KW-0812">Transmembrane</keyword>
<proteinExistence type="predicted"/>
<dbReference type="PROSITE" id="PS51840">
    <property type="entry name" value="C2_NT"/>
    <property type="match status" value="1"/>
</dbReference>
<keyword evidence="2" id="KW-0472">Membrane</keyword>
<reference evidence="4" key="1">
    <citation type="submission" date="2023-05" db="EMBL/GenBank/DDBJ databases">
        <title>Nepenthes gracilis genome sequencing.</title>
        <authorList>
            <person name="Fukushima K."/>
        </authorList>
    </citation>
    <scope>NUCLEOTIDE SEQUENCE</scope>
    <source>
        <strain evidence="4">SING2019-196</strain>
    </source>
</reference>
<feature type="domain" description="C2 NT-type" evidence="3">
    <location>
        <begin position="7"/>
        <end position="161"/>
    </location>
</feature>
<dbReference type="PANTHER" id="PTHR31344:SF15">
    <property type="entry name" value="EEIG1_EHBP1 PROTEIN AMINO-TERMINAL DOMAIN PROTEIN"/>
    <property type="match status" value="1"/>
</dbReference>
<name>A0AAD3Y080_NEPGR</name>
<evidence type="ECO:0000313" key="5">
    <source>
        <dbReference type="Proteomes" id="UP001279734"/>
    </source>
</evidence>
<keyword evidence="2" id="KW-1133">Transmembrane helix</keyword>
<gene>
    <name evidence="4" type="ORF">Nepgr_026245</name>
</gene>
<comment type="caution">
    <text evidence="4">The sequence shown here is derived from an EMBL/GenBank/DDBJ whole genome shotgun (WGS) entry which is preliminary data.</text>
</comment>
<dbReference type="Pfam" id="PF10358">
    <property type="entry name" value="NT-C2"/>
    <property type="match status" value="1"/>
</dbReference>